<reference evidence="3" key="3">
    <citation type="submission" date="2025-09" db="UniProtKB">
        <authorList>
            <consortium name="Ensembl"/>
        </authorList>
    </citation>
    <scope>IDENTIFICATION</scope>
</reference>
<dbReference type="AlphaFoldDB" id="A0A3Q1J497"/>
<dbReference type="SUPFAM" id="SSF52980">
    <property type="entry name" value="Restriction endonuclease-like"/>
    <property type="match status" value="1"/>
</dbReference>
<dbReference type="Proteomes" id="UP000265040">
    <property type="component" value="Chromosome 13"/>
</dbReference>
<feature type="region of interest" description="Disordered" evidence="1">
    <location>
        <begin position="1"/>
        <end position="132"/>
    </location>
</feature>
<dbReference type="RefSeq" id="XP_026233553.1">
    <property type="nucleotide sequence ID" value="XM_026377768.1"/>
</dbReference>
<feature type="compositionally biased region" description="Polar residues" evidence="1">
    <location>
        <begin position="1"/>
        <end position="20"/>
    </location>
</feature>
<evidence type="ECO:0000313" key="4">
    <source>
        <dbReference type="Proteomes" id="UP000265040"/>
    </source>
</evidence>
<dbReference type="InterPro" id="IPR011604">
    <property type="entry name" value="PDDEXK-like_dom_sf"/>
</dbReference>
<feature type="compositionally biased region" description="Polar residues" evidence="1">
    <location>
        <begin position="29"/>
        <end position="41"/>
    </location>
</feature>
<dbReference type="InParanoid" id="A0A3Q1J497"/>
<feature type="domain" description="YqaJ viral recombinase" evidence="2">
    <location>
        <begin position="156"/>
        <end position="331"/>
    </location>
</feature>
<reference evidence="3" key="2">
    <citation type="submission" date="2025-08" db="UniProtKB">
        <authorList>
            <consortium name="Ensembl"/>
        </authorList>
    </citation>
    <scope>IDENTIFICATION</scope>
</reference>
<dbReference type="GeneTree" id="ENSGT00940000171017"/>
<evidence type="ECO:0000313" key="3">
    <source>
        <dbReference type="Ensembl" id="ENSATEP00000029562.1"/>
    </source>
</evidence>
<dbReference type="OMA" id="WFSWRKN"/>
<dbReference type="GeneID" id="113174083"/>
<dbReference type="InterPro" id="IPR051703">
    <property type="entry name" value="NF-kappa-B_Signaling_Reg"/>
</dbReference>
<dbReference type="Gene3D" id="3.90.320.10">
    <property type="match status" value="1"/>
</dbReference>
<organism evidence="3 4">
    <name type="scientific">Anabas testudineus</name>
    <name type="common">Climbing perch</name>
    <name type="synonym">Anthias testudineus</name>
    <dbReference type="NCBI Taxonomy" id="64144"/>
    <lineage>
        <taxon>Eukaryota</taxon>
        <taxon>Metazoa</taxon>
        <taxon>Chordata</taxon>
        <taxon>Craniata</taxon>
        <taxon>Vertebrata</taxon>
        <taxon>Euteleostomi</taxon>
        <taxon>Actinopterygii</taxon>
        <taxon>Neopterygii</taxon>
        <taxon>Teleostei</taxon>
        <taxon>Neoteleostei</taxon>
        <taxon>Acanthomorphata</taxon>
        <taxon>Anabantaria</taxon>
        <taxon>Anabantiformes</taxon>
        <taxon>Anabantoidei</taxon>
        <taxon>Anabantidae</taxon>
        <taxon>Anabas</taxon>
    </lineage>
</organism>
<evidence type="ECO:0000259" key="2">
    <source>
        <dbReference type="Pfam" id="PF09588"/>
    </source>
</evidence>
<proteinExistence type="predicted"/>
<evidence type="ECO:0000256" key="1">
    <source>
        <dbReference type="SAM" id="MobiDB-lite"/>
    </source>
</evidence>
<dbReference type="InterPro" id="IPR011335">
    <property type="entry name" value="Restrct_endonuc-II-like"/>
</dbReference>
<dbReference type="STRING" id="64144.ENSATEP00000029562"/>
<keyword evidence="4" id="KW-1185">Reference proteome</keyword>
<dbReference type="Pfam" id="PF09588">
    <property type="entry name" value="YqaJ"/>
    <property type="match status" value="1"/>
</dbReference>
<feature type="compositionally biased region" description="Polar residues" evidence="1">
    <location>
        <begin position="61"/>
        <end position="73"/>
    </location>
</feature>
<protein>
    <recommendedName>
        <fullName evidence="2">YqaJ viral recombinase domain-containing protein</fullName>
    </recommendedName>
</protein>
<dbReference type="OrthoDB" id="6155932at2759"/>
<dbReference type="PANTHER" id="PTHR46609">
    <property type="entry name" value="EXONUCLEASE, PHAGE-TYPE/RECB, C-TERMINAL DOMAIN-CONTAINING PROTEIN"/>
    <property type="match status" value="1"/>
</dbReference>
<feature type="compositionally biased region" description="Low complexity" evidence="1">
    <location>
        <begin position="88"/>
        <end position="98"/>
    </location>
</feature>
<accession>A0A3Q1J497</accession>
<sequence length="392" mass="43692">MKMQNLNPKETSTGLTQKTLIPQVRYHPTIQTQTLGAQARTTKTRTSHSQKSIYGAECPLQTGSQGGDNTAQVNPVPVKPGSDEGQKQKPSSQKPSNKPKQKLDQRGATDPDPPQKLVQKGPPRPEHIPLGLGVQLDRGVVEEVEVLTRGQRINQDWFSWRKNRITASVAHRIAHCRFVNGKSRTPPPSYLAAITGDGPRVQTRAMCWGVEMEAEVVRRYQRLKSSALERSISVQDCGLFIDTRHPWLAASPDGIVTDSQTGQRLLCLEVKCPYKHRHRRVEDACRDDPAFCLQIQAEAEDGRESGGAPVYRLKRSHSYFTQIQCQLAVTGLIQADLVVFTLKETAIVPVTFDPNLWEETVTKLEVFYRDAVLPKLREKTGPGSAAAWTPEH</sequence>
<dbReference type="GO" id="GO:0006281">
    <property type="term" value="P:DNA repair"/>
    <property type="evidence" value="ECO:0007669"/>
    <property type="project" value="UniProtKB-ARBA"/>
</dbReference>
<dbReference type="PANTHER" id="PTHR46609:SF8">
    <property type="entry name" value="YQAJ VIRAL RECOMBINASE DOMAIN-CONTAINING PROTEIN"/>
    <property type="match status" value="1"/>
</dbReference>
<dbReference type="CDD" id="cd22343">
    <property type="entry name" value="PDDEXK_lambda_exonuclease-like"/>
    <property type="match status" value="1"/>
</dbReference>
<name>A0A3Q1J497_ANATE</name>
<dbReference type="Ensembl" id="ENSATET00000030009.3">
    <property type="protein sequence ID" value="ENSATEP00000029562.1"/>
    <property type="gene ID" value="ENSATEG00000020405.3"/>
</dbReference>
<dbReference type="InterPro" id="IPR019080">
    <property type="entry name" value="YqaJ_viral_recombinase"/>
</dbReference>
<reference evidence="3" key="1">
    <citation type="submission" date="2021-04" db="EMBL/GenBank/DDBJ databases">
        <authorList>
            <consortium name="Wellcome Sanger Institute Data Sharing"/>
        </authorList>
    </citation>
    <scope>NUCLEOTIDE SEQUENCE [LARGE SCALE GENOMIC DNA]</scope>
</reference>